<keyword evidence="6 11" id="KW-0874">Quinone</keyword>
<feature type="transmembrane region" description="Helical" evidence="11">
    <location>
        <begin position="102"/>
        <end position="120"/>
    </location>
</feature>
<dbReference type="Gene3D" id="1.20.58.1610">
    <property type="entry name" value="NADH:ubiquinone/plastoquinone oxidoreductase, chain 3"/>
    <property type="match status" value="1"/>
</dbReference>
<gene>
    <name evidence="13" type="primary">nuoA1</name>
    <name evidence="11" type="synonym">nuoA</name>
    <name evidence="13" type="ORF">AMOR_08480</name>
</gene>
<keyword evidence="11" id="KW-0830">Ubiquinone</keyword>
<dbReference type="Proteomes" id="UP001162891">
    <property type="component" value="Chromosome"/>
</dbReference>
<dbReference type="Pfam" id="PF00507">
    <property type="entry name" value="Oxidored_q4"/>
    <property type="match status" value="1"/>
</dbReference>
<comment type="catalytic activity">
    <reaction evidence="11 12">
        <text>a quinone + NADH + 5 H(+)(in) = a quinol + NAD(+) + 4 H(+)(out)</text>
        <dbReference type="Rhea" id="RHEA:57888"/>
        <dbReference type="ChEBI" id="CHEBI:15378"/>
        <dbReference type="ChEBI" id="CHEBI:24646"/>
        <dbReference type="ChEBI" id="CHEBI:57540"/>
        <dbReference type="ChEBI" id="CHEBI:57945"/>
        <dbReference type="ChEBI" id="CHEBI:132124"/>
    </reaction>
</comment>
<dbReference type="PANTHER" id="PTHR11058">
    <property type="entry name" value="NADH-UBIQUINONE OXIDOREDUCTASE CHAIN 3"/>
    <property type="match status" value="1"/>
</dbReference>
<comment type="function">
    <text evidence="11">NDH-1 shuttles electrons from NADH, via FMN and iron-sulfur (Fe-S) centers, to quinones in the respiratory chain. The immediate electron acceptor for the enzyme in this species is believed to be ubiquinone. Couples the redox reaction to proton translocation (for every two electrons transferred, four hydrogen ions are translocated across the cytoplasmic membrane), and thus conserves the redox energy in a proton gradient.</text>
</comment>
<dbReference type="InterPro" id="IPR000440">
    <property type="entry name" value="NADH_UbQ/plastoQ_OxRdtase_su3"/>
</dbReference>
<name>A0ABM7WQV7_9BACT</name>
<keyword evidence="7 11" id="KW-1278">Translocase</keyword>
<sequence>MTPLQIYLPIGVVLLVAVGLAMLMLGLSNVLGPRRPSLVKQTPFECGSEPVGSAHERFGVKFYVVALLFIVFDIEAIFLYPWAVLLLPDEKTGYAGLGWPGFLSMGIFVFTLVAGLVYVWKKGVLDWQD</sequence>
<proteinExistence type="inferred from homology"/>
<evidence type="ECO:0000256" key="2">
    <source>
        <dbReference type="ARBA" id="ARBA00008472"/>
    </source>
</evidence>
<keyword evidence="8 11" id="KW-1133">Transmembrane helix</keyword>
<evidence type="ECO:0000256" key="11">
    <source>
        <dbReference type="HAMAP-Rule" id="MF_01394"/>
    </source>
</evidence>
<organism evidence="13 14">
    <name type="scientific">Anaeromyxobacter oryzae</name>
    <dbReference type="NCBI Taxonomy" id="2918170"/>
    <lineage>
        <taxon>Bacteria</taxon>
        <taxon>Pseudomonadati</taxon>
        <taxon>Myxococcota</taxon>
        <taxon>Myxococcia</taxon>
        <taxon>Myxococcales</taxon>
        <taxon>Cystobacterineae</taxon>
        <taxon>Anaeromyxobacteraceae</taxon>
        <taxon>Anaeromyxobacter</taxon>
    </lineage>
</organism>
<dbReference type="RefSeq" id="WP_248358750.1">
    <property type="nucleotide sequence ID" value="NZ_AP025591.1"/>
</dbReference>
<comment type="subcellular location">
    <subcellularLocation>
        <location evidence="11 12">Cell membrane</location>
        <topology evidence="11 12">Multi-pass membrane protein</topology>
    </subcellularLocation>
    <subcellularLocation>
        <location evidence="1">Membrane</location>
        <topology evidence="1">Multi-pass membrane protein</topology>
    </subcellularLocation>
</comment>
<dbReference type="InterPro" id="IPR038430">
    <property type="entry name" value="NDAH_ubi_oxred_su3_sf"/>
</dbReference>
<evidence type="ECO:0000256" key="5">
    <source>
        <dbReference type="ARBA" id="ARBA00022692"/>
    </source>
</evidence>
<evidence type="ECO:0000313" key="14">
    <source>
        <dbReference type="Proteomes" id="UP001162891"/>
    </source>
</evidence>
<evidence type="ECO:0000256" key="8">
    <source>
        <dbReference type="ARBA" id="ARBA00022989"/>
    </source>
</evidence>
<comment type="similarity">
    <text evidence="2 11 12">Belongs to the complex I subunit 3 family.</text>
</comment>
<reference evidence="14" key="1">
    <citation type="journal article" date="2022" name="Int. J. Syst. Evol. Microbiol.">
        <title>Anaeromyxobacter oryzae sp. nov., Anaeromyxobacter diazotrophicus sp. nov. and Anaeromyxobacter paludicola sp. nov., isolated from paddy soils.</title>
        <authorList>
            <person name="Itoh H."/>
            <person name="Xu Z."/>
            <person name="Mise K."/>
            <person name="Masuda Y."/>
            <person name="Ushijima N."/>
            <person name="Hayakawa C."/>
            <person name="Shiratori Y."/>
            <person name="Senoo K."/>
        </authorList>
    </citation>
    <scope>NUCLEOTIDE SEQUENCE [LARGE SCALE GENOMIC DNA]</scope>
    <source>
        <strain evidence="14">Red232</strain>
    </source>
</reference>
<dbReference type="HAMAP" id="MF_01394">
    <property type="entry name" value="NDH1_NuoA"/>
    <property type="match status" value="1"/>
</dbReference>
<keyword evidence="5 11" id="KW-0812">Transmembrane</keyword>
<keyword evidence="14" id="KW-1185">Reference proteome</keyword>
<evidence type="ECO:0000256" key="1">
    <source>
        <dbReference type="ARBA" id="ARBA00004141"/>
    </source>
</evidence>
<keyword evidence="9 11" id="KW-0520">NAD</keyword>
<feature type="transmembrane region" description="Helical" evidence="11">
    <location>
        <begin position="6"/>
        <end position="31"/>
    </location>
</feature>
<evidence type="ECO:0000256" key="7">
    <source>
        <dbReference type="ARBA" id="ARBA00022967"/>
    </source>
</evidence>
<keyword evidence="10 11" id="KW-0472">Membrane</keyword>
<evidence type="ECO:0000256" key="6">
    <source>
        <dbReference type="ARBA" id="ARBA00022719"/>
    </source>
</evidence>
<feature type="transmembrane region" description="Helical" evidence="11">
    <location>
        <begin position="62"/>
        <end position="82"/>
    </location>
</feature>
<evidence type="ECO:0000256" key="12">
    <source>
        <dbReference type="RuleBase" id="RU003639"/>
    </source>
</evidence>
<dbReference type="EMBL" id="AP025591">
    <property type="protein sequence ID" value="BDG01852.1"/>
    <property type="molecule type" value="Genomic_DNA"/>
</dbReference>
<evidence type="ECO:0000313" key="13">
    <source>
        <dbReference type="EMBL" id="BDG01852.1"/>
    </source>
</evidence>
<dbReference type="EC" id="7.1.1.-" evidence="11"/>
<evidence type="ECO:0000256" key="9">
    <source>
        <dbReference type="ARBA" id="ARBA00023027"/>
    </source>
</evidence>
<dbReference type="PANTHER" id="PTHR11058:SF22">
    <property type="entry name" value="NADH-QUINONE OXIDOREDUCTASE SUBUNIT A"/>
    <property type="match status" value="1"/>
</dbReference>
<evidence type="ECO:0000256" key="3">
    <source>
        <dbReference type="ARBA" id="ARBA00022448"/>
    </source>
</evidence>
<protein>
    <recommendedName>
        <fullName evidence="11">NADH-quinone oxidoreductase subunit A</fullName>
        <ecNumber evidence="11">7.1.1.-</ecNumber>
    </recommendedName>
    <alternativeName>
        <fullName evidence="11">NADH dehydrogenase I subunit A</fullName>
    </alternativeName>
    <alternativeName>
        <fullName evidence="11">NDH-1 subunit A</fullName>
    </alternativeName>
    <alternativeName>
        <fullName evidence="11">NUO1</fullName>
    </alternativeName>
</protein>
<accession>A0ABM7WQV7</accession>
<keyword evidence="3 11" id="KW-0813">Transport</keyword>
<evidence type="ECO:0000256" key="10">
    <source>
        <dbReference type="ARBA" id="ARBA00023136"/>
    </source>
</evidence>
<evidence type="ECO:0000256" key="4">
    <source>
        <dbReference type="ARBA" id="ARBA00022475"/>
    </source>
</evidence>
<keyword evidence="4 11" id="KW-1003">Cell membrane</keyword>
<dbReference type="InterPro" id="IPR023043">
    <property type="entry name" value="NAD(P)H_OxRDtase_bac/plastid"/>
</dbReference>
<comment type="subunit">
    <text evidence="11">NDH-1 is composed of 14 different subunits. Subunits NuoA, H, J, K, L, M, N constitute the membrane sector of the complex.</text>
</comment>